<keyword evidence="6" id="KW-1003">Cell membrane</keyword>
<dbReference type="PROSITE" id="PS51377">
    <property type="entry name" value="KIND"/>
    <property type="match status" value="1"/>
</dbReference>
<dbReference type="Proteomes" id="UP001652620">
    <property type="component" value="Chromosome 1"/>
</dbReference>
<dbReference type="CDD" id="cd22067">
    <property type="entry name" value="WH2_DmSpire_r1-like"/>
    <property type="match status" value="1"/>
</dbReference>
<feature type="region of interest" description="Disordered" evidence="14">
    <location>
        <begin position="929"/>
        <end position="965"/>
    </location>
</feature>
<dbReference type="SMART" id="SM00246">
    <property type="entry name" value="WH2"/>
    <property type="match status" value="2"/>
</dbReference>
<accession>A0ABM3J230</accession>
<evidence type="ECO:0000256" key="1">
    <source>
        <dbReference type="ARBA" id="ARBA00004180"/>
    </source>
</evidence>
<evidence type="ECO:0000256" key="2">
    <source>
        <dbReference type="ARBA" id="ARBA00004245"/>
    </source>
</evidence>
<dbReference type="CDD" id="cd22078">
    <property type="entry name" value="WH2_Spire1_r2-like"/>
    <property type="match status" value="1"/>
</dbReference>
<keyword evidence="10" id="KW-0472">Membrane</keyword>
<feature type="compositionally biased region" description="Low complexity" evidence="14">
    <location>
        <begin position="892"/>
        <end position="901"/>
    </location>
</feature>
<keyword evidence="7" id="KW-0963">Cytoplasm</keyword>
<comment type="similarity">
    <text evidence="4">Belongs to the spire family.</text>
</comment>
<evidence type="ECO:0000256" key="14">
    <source>
        <dbReference type="SAM" id="MobiDB-lite"/>
    </source>
</evidence>
<evidence type="ECO:0000256" key="3">
    <source>
        <dbReference type="ARBA" id="ARBA00004413"/>
    </source>
</evidence>
<keyword evidence="5" id="KW-0813">Transport</keyword>
<dbReference type="PANTHER" id="PTHR21345">
    <property type="entry name" value="SPIRE"/>
    <property type="match status" value="1"/>
</dbReference>
<dbReference type="InterPro" id="IPR029901">
    <property type="entry name" value="Spire"/>
</dbReference>
<feature type="region of interest" description="Disordered" evidence="14">
    <location>
        <begin position="696"/>
        <end position="780"/>
    </location>
</feature>
<dbReference type="RefSeq" id="XP_049303185.1">
    <property type="nucleotide sequence ID" value="XM_049447228.1"/>
</dbReference>
<keyword evidence="9" id="KW-0653">Protein transport</keyword>
<name>A0ABM3J230_BACDO</name>
<feature type="compositionally biased region" description="Polar residues" evidence="14">
    <location>
        <begin position="939"/>
        <end position="960"/>
    </location>
</feature>
<dbReference type="GeneID" id="105229245"/>
<evidence type="ECO:0000313" key="17">
    <source>
        <dbReference type="Proteomes" id="UP001652620"/>
    </source>
</evidence>
<feature type="domain" description="KIND" evidence="16">
    <location>
        <begin position="121"/>
        <end position="338"/>
    </location>
</feature>
<feature type="compositionally biased region" description="Basic and acidic residues" evidence="14">
    <location>
        <begin position="186"/>
        <end position="197"/>
    </location>
</feature>
<keyword evidence="13" id="KW-0968">Cytoplasmic vesicle</keyword>
<feature type="compositionally biased region" description="Polar residues" evidence="14">
    <location>
        <begin position="729"/>
        <end position="761"/>
    </location>
</feature>
<evidence type="ECO:0000256" key="13">
    <source>
        <dbReference type="ARBA" id="ARBA00023329"/>
    </source>
</evidence>
<dbReference type="Pfam" id="PF16474">
    <property type="entry name" value="KIND"/>
    <property type="match status" value="1"/>
</dbReference>
<reference evidence="17" key="1">
    <citation type="submission" date="2025-05" db="UniProtKB">
        <authorList>
            <consortium name="RefSeq"/>
        </authorList>
    </citation>
    <scope>NUCLEOTIDE SEQUENCE [LARGE SCALE GENOMIC DNA]</scope>
</reference>
<feature type="compositionally biased region" description="Low complexity" evidence="14">
    <location>
        <begin position="764"/>
        <end position="780"/>
    </location>
</feature>
<reference evidence="18" key="2">
    <citation type="submission" date="2025-08" db="UniProtKB">
        <authorList>
            <consortium name="RefSeq"/>
        </authorList>
    </citation>
    <scope>IDENTIFICATION</scope>
</reference>
<evidence type="ECO:0000256" key="11">
    <source>
        <dbReference type="ARBA" id="ARBA00023203"/>
    </source>
</evidence>
<dbReference type="CDD" id="cd22068">
    <property type="entry name" value="WH2_DmSpire_r3-like"/>
    <property type="match status" value="1"/>
</dbReference>
<dbReference type="PROSITE" id="PS51082">
    <property type="entry name" value="WH2"/>
    <property type="match status" value="1"/>
</dbReference>
<dbReference type="SMART" id="SM00750">
    <property type="entry name" value="KIND"/>
    <property type="match status" value="1"/>
</dbReference>
<keyword evidence="17" id="KW-1185">Reference proteome</keyword>
<feature type="region of interest" description="Disordered" evidence="14">
    <location>
        <begin position="186"/>
        <end position="219"/>
    </location>
</feature>
<evidence type="ECO:0000256" key="9">
    <source>
        <dbReference type="ARBA" id="ARBA00022927"/>
    </source>
</evidence>
<feature type="region of interest" description="Disordered" evidence="14">
    <location>
        <begin position="892"/>
        <end position="916"/>
    </location>
</feature>
<dbReference type="Gene3D" id="1.10.510.10">
    <property type="entry name" value="Transferase(Phosphotransferase) domain 1"/>
    <property type="match status" value="1"/>
</dbReference>
<dbReference type="InterPro" id="IPR011011">
    <property type="entry name" value="Znf_FYVE_PHD"/>
</dbReference>
<dbReference type="InterPro" id="IPR003124">
    <property type="entry name" value="WH2_dom"/>
</dbReference>
<evidence type="ECO:0000256" key="6">
    <source>
        <dbReference type="ARBA" id="ARBA00022475"/>
    </source>
</evidence>
<keyword evidence="12" id="KW-0206">Cytoskeleton</keyword>
<evidence type="ECO:0000313" key="18">
    <source>
        <dbReference type="RefSeq" id="XP_049303185.1"/>
    </source>
</evidence>
<evidence type="ECO:0000256" key="5">
    <source>
        <dbReference type="ARBA" id="ARBA00022448"/>
    </source>
</evidence>
<dbReference type="CDD" id="cd22069">
    <property type="entry name" value="WH2_DmSpire_r4"/>
    <property type="match status" value="1"/>
</dbReference>
<gene>
    <name evidence="18" type="primary">LOC105229245</name>
</gene>
<organism evidence="17 18">
    <name type="scientific">Bactrocera dorsalis</name>
    <name type="common">Oriental fruit fly</name>
    <name type="synonym">Dacus dorsalis</name>
    <dbReference type="NCBI Taxonomy" id="27457"/>
    <lineage>
        <taxon>Eukaryota</taxon>
        <taxon>Metazoa</taxon>
        <taxon>Ecdysozoa</taxon>
        <taxon>Arthropoda</taxon>
        <taxon>Hexapoda</taxon>
        <taxon>Insecta</taxon>
        <taxon>Pterygota</taxon>
        <taxon>Neoptera</taxon>
        <taxon>Endopterygota</taxon>
        <taxon>Diptera</taxon>
        <taxon>Brachycera</taxon>
        <taxon>Muscomorpha</taxon>
        <taxon>Tephritoidea</taxon>
        <taxon>Tephritidae</taxon>
        <taxon>Bactrocera</taxon>
        <taxon>Bactrocera</taxon>
    </lineage>
</organism>
<sequence length="1110" mass="122805">MTEENNSNNANKNSQKVDDSGGGGGVSMNSRLGETYTDAVTMKLHAGLEVNKKLAPILTINSDTEEGFLSTSPDSNQGEQSLHGKCNGSSSTTLNATTGSTNAVVPMPPPVCLCTNPENCVTLKEILDSFKSPLSEEQAWALLYQFMALYRQVAAAGQRHIFNDLEIPEGIENLNLHRDGAVHCSWSDEERKEREQKIQQQQQNKNAAEEHEAVTETHGDDNHALLVASHKKVLRKVAVIVYTALDYNLTVDEQCQMSHELEELIAFMTAEENDDDCIDEGIDEGHQRWDDEGDDEKWNETKEFDFVLEACKNHVKPTVPEEHYKAVCRALVTETIELRIFLQQVLNDGADNLHLEAGSQTSKQELAKLGFNDWARFWVQVIDELRRGVRLKKNNYSRTPIEYELTPYEILMEDIRSKKYQLRKVMVNGDIPPRVKKDAHAMILEFIRSRPPLKKASERKLPPPIKRTPSPREQLMDSIRKGQTLKHIQPPTPPRLKDRLLPPTTTLMTTTTSATTLNHSSSSATLKSTAAAATTTAPAHATVNALKLTENVEPHLTPRSKQRLIKVDFSLLQDDDNFFDEPSSTVRYGNCHSAHVGICSQPQMPPYPIGGYMTLGAGYGGPASAVPNANVKAHGPTTQLPSALTSRVLRRTKDSYTEDEYHRFFDNALESYDLATQCESRRASLRRHTIVGCQSNFDETHSMPPSRPESRQSDVSSIAAPGDGADAVSGTTKQLHNNYNQKQQQHLKRSQSPGAGGSHSTRAGGESSGCSRSSSSVGPWSKSFLDEKTWIERGDDRLSLTLEEIVHIRSVMTKAELEGLPVGVRVKEDVEKRKVCFLCLRTRFSIFGPWGIQCKLCQRTVCSKCYTKMRIPTEHFRNVPLVLISPSLLASPAGSSTPSPSHHAHHTHSSSTGNILDETFPKSLIERLLRSESERKTRNTVGSAPSSPKHQRSNTSTPGTSHIMATRSGTCATGQAIEADDASAVTSSYNSNLANGSNSNMYANNNKHINIMSRSMEGPRSLPANSPARAHSNSSTLDRKTKFSRAFTLSASGTQLSQEQKENMRGELVTVCNDCKGLVMEITRSSKQTRSSARNRALQNLTLDLSPVYK</sequence>
<evidence type="ECO:0000256" key="4">
    <source>
        <dbReference type="ARBA" id="ARBA00010956"/>
    </source>
</evidence>
<evidence type="ECO:0000256" key="7">
    <source>
        <dbReference type="ARBA" id="ARBA00022490"/>
    </source>
</evidence>
<feature type="compositionally biased region" description="Low complexity" evidence="14">
    <location>
        <begin position="1"/>
        <end position="14"/>
    </location>
</feature>
<evidence type="ECO:0000259" key="16">
    <source>
        <dbReference type="PROSITE" id="PS51377"/>
    </source>
</evidence>
<dbReference type="SUPFAM" id="SSF57903">
    <property type="entry name" value="FYVE/PHD zinc finger"/>
    <property type="match status" value="1"/>
</dbReference>
<comment type="subcellular location">
    <subcellularLocation>
        <location evidence="3">Cell membrane</location>
        <topology evidence="3">Peripheral membrane protein</topology>
        <orientation evidence="3">Cytoplasmic side</orientation>
    </subcellularLocation>
    <subcellularLocation>
        <location evidence="2">Cytoplasm</location>
        <location evidence="2">Cytoskeleton</location>
    </subcellularLocation>
    <subcellularLocation>
        <location evidence="1">Cytoplasmic vesicle membrane</location>
        <topology evidence="1">Peripheral membrane protein</topology>
        <orientation evidence="1">Cytoplasmic side</orientation>
    </subcellularLocation>
</comment>
<feature type="region of interest" description="Disordered" evidence="14">
    <location>
        <begin position="1"/>
        <end position="30"/>
    </location>
</feature>
<proteinExistence type="inferred from homology"/>
<feature type="region of interest" description="Disordered" evidence="14">
    <location>
        <begin position="1017"/>
        <end position="1041"/>
    </location>
</feature>
<feature type="compositionally biased region" description="Basic and acidic residues" evidence="14">
    <location>
        <begin position="207"/>
        <end position="219"/>
    </location>
</feature>
<feature type="compositionally biased region" description="Polar residues" evidence="14">
    <location>
        <begin position="69"/>
        <end position="80"/>
    </location>
</feature>
<protein>
    <submittedName>
        <fullName evidence="18">Protein spire</fullName>
    </submittedName>
</protein>
<feature type="domain" description="WH2" evidence="15">
    <location>
        <begin position="471"/>
        <end position="488"/>
    </location>
</feature>
<evidence type="ECO:0000256" key="12">
    <source>
        <dbReference type="ARBA" id="ARBA00023212"/>
    </source>
</evidence>
<keyword evidence="8" id="KW-0677">Repeat</keyword>
<keyword evidence="11" id="KW-0009">Actin-binding</keyword>
<evidence type="ECO:0000256" key="8">
    <source>
        <dbReference type="ARBA" id="ARBA00022737"/>
    </source>
</evidence>
<feature type="region of interest" description="Disordered" evidence="14">
    <location>
        <begin position="454"/>
        <end position="474"/>
    </location>
</feature>
<feature type="region of interest" description="Disordered" evidence="14">
    <location>
        <begin position="66"/>
        <end position="94"/>
    </location>
</feature>
<evidence type="ECO:0000256" key="10">
    <source>
        <dbReference type="ARBA" id="ARBA00023136"/>
    </source>
</evidence>
<dbReference type="InterPro" id="IPR011019">
    <property type="entry name" value="KIND_dom"/>
</dbReference>
<evidence type="ECO:0000259" key="15">
    <source>
        <dbReference type="PROSITE" id="PS51082"/>
    </source>
</evidence>
<dbReference type="PANTHER" id="PTHR21345:SF3">
    <property type="entry name" value="PROTEIN SPIRE"/>
    <property type="match status" value="1"/>
</dbReference>